<dbReference type="EnsemblMetazoa" id="GAUT001894-RA">
    <property type="protein sequence ID" value="GAUT001894-PA"/>
    <property type="gene ID" value="GAUT001894"/>
</dbReference>
<accession>A0A1A9UEA7</accession>
<evidence type="ECO:0000313" key="1">
    <source>
        <dbReference type="EnsemblMetazoa" id="GAUT001894-PA"/>
    </source>
</evidence>
<proteinExistence type="predicted"/>
<keyword evidence="2" id="KW-1185">Reference proteome</keyword>
<protein>
    <submittedName>
        <fullName evidence="1">Uncharacterized protein</fullName>
    </submittedName>
</protein>
<evidence type="ECO:0000313" key="2">
    <source>
        <dbReference type="Proteomes" id="UP000078200"/>
    </source>
</evidence>
<dbReference type="AlphaFoldDB" id="A0A1A9UEA7"/>
<dbReference type="Proteomes" id="UP000078200">
    <property type="component" value="Unassembled WGS sequence"/>
</dbReference>
<dbReference type="VEuPathDB" id="VectorBase:GAUT001894"/>
<organism evidence="1 2">
    <name type="scientific">Glossina austeni</name>
    <name type="common">Savannah tsetse fly</name>
    <dbReference type="NCBI Taxonomy" id="7395"/>
    <lineage>
        <taxon>Eukaryota</taxon>
        <taxon>Metazoa</taxon>
        <taxon>Ecdysozoa</taxon>
        <taxon>Arthropoda</taxon>
        <taxon>Hexapoda</taxon>
        <taxon>Insecta</taxon>
        <taxon>Pterygota</taxon>
        <taxon>Neoptera</taxon>
        <taxon>Endopterygota</taxon>
        <taxon>Diptera</taxon>
        <taxon>Brachycera</taxon>
        <taxon>Muscomorpha</taxon>
        <taxon>Hippoboscoidea</taxon>
        <taxon>Glossinidae</taxon>
        <taxon>Glossina</taxon>
    </lineage>
</organism>
<reference evidence="1" key="1">
    <citation type="submission" date="2020-05" db="UniProtKB">
        <authorList>
            <consortium name="EnsemblMetazoa"/>
        </authorList>
    </citation>
    <scope>IDENTIFICATION</scope>
    <source>
        <strain evidence="1">TTRI</strain>
    </source>
</reference>
<name>A0A1A9UEA7_GLOAU</name>
<sequence>MCGCTRNSRNGMDFNLNCSYNKKLPLDCMQCIHICVIFFNKCLMDDCDLREEGKRNNSKTRHQVKHNYCIRNCYVRKLEDDRQMIIFAIRKELNSIPPSVVSLLLATVTGIPLIYRQHFDYHLKWYQITQNHIIS</sequence>